<feature type="region of interest" description="Disordered" evidence="1">
    <location>
        <begin position="1"/>
        <end position="44"/>
    </location>
</feature>
<accession>A0AAP0BVX4</accession>
<gene>
    <name evidence="2" type="ORF">KSP39_PZI004030</name>
</gene>
<reference evidence="2 3" key="1">
    <citation type="journal article" date="2022" name="Nat. Plants">
        <title>Genomes of leafy and leafless Platanthera orchids illuminate the evolution of mycoheterotrophy.</title>
        <authorList>
            <person name="Li M.H."/>
            <person name="Liu K.W."/>
            <person name="Li Z."/>
            <person name="Lu H.C."/>
            <person name="Ye Q.L."/>
            <person name="Zhang D."/>
            <person name="Wang J.Y."/>
            <person name="Li Y.F."/>
            <person name="Zhong Z.M."/>
            <person name="Liu X."/>
            <person name="Yu X."/>
            <person name="Liu D.K."/>
            <person name="Tu X.D."/>
            <person name="Liu B."/>
            <person name="Hao Y."/>
            <person name="Liao X.Y."/>
            <person name="Jiang Y.T."/>
            <person name="Sun W.H."/>
            <person name="Chen J."/>
            <person name="Chen Y.Q."/>
            <person name="Ai Y."/>
            <person name="Zhai J.W."/>
            <person name="Wu S.S."/>
            <person name="Zhou Z."/>
            <person name="Hsiao Y.Y."/>
            <person name="Wu W.L."/>
            <person name="Chen Y.Y."/>
            <person name="Lin Y.F."/>
            <person name="Hsu J.L."/>
            <person name="Li C.Y."/>
            <person name="Wang Z.W."/>
            <person name="Zhao X."/>
            <person name="Zhong W.Y."/>
            <person name="Ma X.K."/>
            <person name="Ma L."/>
            <person name="Huang J."/>
            <person name="Chen G.Z."/>
            <person name="Huang M.Z."/>
            <person name="Huang L."/>
            <person name="Peng D.H."/>
            <person name="Luo Y.B."/>
            <person name="Zou S.Q."/>
            <person name="Chen S.P."/>
            <person name="Lan S."/>
            <person name="Tsai W.C."/>
            <person name="Van de Peer Y."/>
            <person name="Liu Z.J."/>
        </authorList>
    </citation>
    <scope>NUCLEOTIDE SEQUENCE [LARGE SCALE GENOMIC DNA]</scope>
    <source>
        <strain evidence="2">Lor287</strain>
    </source>
</reference>
<proteinExistence type="predicted"/>
<organism evidence="2 3">
    <name type="scientific">Platanthera zijinensis</name>
    <dbReference type="NCBI Taxonomy" id="2320716"/>
    <lineage>
        <taxon>Eukaryota</taxon>
        <taxon>Viridiplantae</taxon>
        <taxon>Streptophyta</taxon>
        <taxon>Embryophyta</taxon>
        <taxon>Tracheophyta</taxon>
        <taxon>Spermatophyta</taxon>
        <taxon>Magnoliopsida</taxon>
        <taxon>Liliopsida</taxon>
        <taxon>Asparagales</taxon>
        <taxon>Orchidaceae</taxon>
        <taxon>Orchidoideae</taxon>
        <taxon>Orchideae</taxon>
        <taxon>Orchidinae</taxon>
        <taxon>Platanthera</taxon>
    </lineage>
</organism>
<comment type="caution">
    <text evidence="2">The sequence shown here is derived from an EMBL/GenBank/DDBJ whole genome shotgun (WGS) entry which is preliminary data.</text>
</comment>
<keyword evidence="3" id="KW-1185">Reference proteome</keyword>
<dbReference type="EMBL" id="JBBWWQ010000003">
    <property type="protein sequence ID" value="KAK8951209.1"/>
    <property type="molecule type" value="Genomic_DNA"/>
</dbReference>
<protein>
    <submittedName>
        <fullName evidence="2">Uncharacterized protein</fullName>
    </submittedName>
</protein>
<feature type="compositionally biased region" description="Pro residues" evidence="1">
    <location>
        <begin position="15"/>
        <end position="38"/>
    </location>
</feature>
<name>A0AAP0BVX4_9ASPA</name>
<sequence>MGKPKQQVISRFFSPKPPPPPPPSKQNSQTPPPPPQPKASPKITSTVSFSIRLHYFALIK</sequence>
<evidence type="ECO:0000313" key="2">
    <source>
        <dbReference type="EMBL" id="KAK8951209.1"/>
    </source>
</evidence>
<dbReference type="Proteomes" id="UP001418222">
    <property type="component" value="Unassembled WGS sequence"/>
</dbReference>
<evidence type="ECO:0000256" key="1">
    <source>
        <dbReference type="SAM" id="MobiDB-lite"/>
    </source>
</evidence>
<evidence type="ECO:0000313" key="3">
    <source>
        <dbReference type="Proteomes" id="UP001418222"/>
    </source>
</evidence>
<dbReference type="AlphaFoldDB" id="A0AAP0BVX4"/>